<comment type="caution">
    <text evidence="1">The sequence shown here is derived from an EMBL/GenBank/DDBJ whole genome shotgun (WGS) entry which is preliminary data.</text>
</comment>
<organism evidence="1 2">
    <name type="scientific">Cylindrotheca closterium</name>
    <dbReference type="NCBI Taxonomy" id="2856"/>
    <lineage>
        <taxon>Eukaryota</taxon>
        <taxon>Sar</taxon>
        <taxon>Stramenopiles</taxon>
        <taxon>Ochrophyta</taxon>
        <taxon>Bacillariophyta</taxon>
        <taxon>Bacillariophyceae</taxon>
        <taxon>Bacillariophycidae</taxon>
        <taxon>Bacillariales</taxon>
        <taxon>Bacillariaceae</taxon>
        <taxon>Cylindrotheca</taxon>
    </lineage>
</organism>
<dbReference type="AlphaFoldDB" id="A0AAD2CSQ5"/>
<dbReference type="Proteomes" id="UP001295423">
    <property type="component" value="Unassembled WGS sequence"/>
</dbReference>
<dbReference type="EMBL" id="CAKOGP040000446">
    <property type="protein sequence ID" value="CAJ1935063.1"/>
    <property type="molecule type" value="Genomic_DNA"/>
</dbReference>
<accession>A0AAD2CSQ5</accession>
<evidence type="ECO:0000313" key="1">
    <source>
        <dbReference type="EMBL" id="CAJ1935063.1"/>
    </source>
</evidence>
<keyword evidence="2" id="KW-1185">Reference proteome</keyword>
<evidence type="ECO:0000313" key="2">
    <source>
        <dbReference type="Proteomes" id="UP001295423"/>
    </source>
</evidence>
<gene>
    <name evidence="1" type="ORF">CYCCA115_LOCUS4401</name>
</gene>
<reference evidence="1" key="1">
    <citation type="submission" date="2023-08" db="EMBL/GenBank/DDBJ databases">
        <authorList>
            <person name="Audoor S."/>
            <person name="Bilcke G."/>
        </authorList>
    </citation>
    <scope>NUCLEOTIDE SEQUENCE</scope>
</reference>
<protein>
    <submittedName>
        <fullName evidence="1">Uncharacterized protein</fullName>
    </submittedName>
</protein>
<proteinExistence type="predicted"/>
<name>A0AAD2CSQ5_9STRA</name>
<sequence length="91" mass="10180">MSSSNEQKSLFDANATTASPLKSLTGMVIDKLNFNICSSYLERQLEFEMNQGEDISANYGVVEMKQHMFDEASVVESVTSRASEPFQKFTI</sequence>